<proteinExistence type="predicted"/>
<dbReference type="EMBL" id="JABSTU010000004">
    <property type="protein sequence ID" value="KAH8032742.1"/>
    <property type="molecule type" value="Genomic_DNA"/>
</dbReference>
<evidence type="ECO:0000313" key="3">
    <source>
        <dbReference type="Proteomes" id="UP000821866"/>
    </source>
</evidence>
<feature type="transmembrane region" description="Helical" evidence="1">
    <location>
        <begin position="53"/>
        <end position="78"/>
    </location>
</feature>
<reference evidence="2" key="1">
    <citation type="journal article" date="2020" name="Cell">
        <title>Large-Scale Comparative Analyses of Tick Genomes Elucidate Their Genetic Diversity and Vector Capacities.</title>
        <authorList>
            <consortium name="Tick Genome and Microbiome Consortium (TIGMIC)"/>
            <person name="Jia N."/>
            <person name="Wang J."/>
            <person name="Shi W."/>
            <person name="Du L."/>
            <person name="Sun Y."/>
            <person name="Zhan W."/>
            <person name="Jiang J.F."/>
            <person name="Wang Q."/>
            <person name="Zhang B."/>
            <person name="Ji P."/>
            <person name="Bell-Sakyi L."/>
            <person name="Cui X.M."/>
            <person name="Yuan T.T."/>
            <person name="Jiang B.G."/>
            <person name="Yang W.F."/>
            <person name="Lam T.T."/>
            <person name="Chang Q.C."/>
            <person name="Ding S.J."/>
            <person name="Wang X.J."/>
            <person name="Zhu J.G."/>
            <person name="Ruan X.D."/>
            <person name="Zhao L."/>
            <person name="Wei J.T."/>
            <person name="Ye R.Z."/>
            <person name="Que T.C."/>
            <person name="Du C.H."/>
            <person name="Zhou Y.H."/>
            <person name="Cheng J.X."/>
            <person name="Dai P.F."/>
            <person name="Guo W.B."/>
            <person name="Han X.H."/>
            <person name="Huang E.J."/>
            <person name="Li L.F."/>
            <person name="Wei W."/>
            <person name="Gao Y.C."/>
            <person name="Liu J.Z."/>
            <person name="Shao H.Z."/>
            <person name="Wang X."/>
            <person name="Wang C.C."/>
            <person name="Yang T.C."/>
            <person name="Huo Q.B."/>
            <person name="Li W."/>
            <person name="Chen H.Y."/>
            <person name="Chen S.E."/>
            <person name="Zhou L.G."/>
            <person name="Ni X.B."/>
            <person name="Tian J.H."/>
            <person name="Sheng Y."/>
            <person name="Liu T."/>
            <person name="Pan Y.S."/>
            <person name="Xia L.Y."/>
            <person name="Li J."/>
            <person name="Zhao F."/>
            <person name="Cao W.C."/>
        </authorList>
    </citation>
    <scope>NUCLEOTIDE SEQUENCE</scope>
    <source>
        <strain evidence="2">Rmic-2018</strain>
    </source>
</reference>
<evidence type="ECO:0000256" key="1">
    <source>
        <dbReference type="SAM" id="Phobius"/>
    </source>
</evidence>
<comment type="caution">
    <text evidence="2">The sequence shown here is derived from an EMBL/GenBank/DDBJ whole genome shotgun (WGS) entry which is preliminary data.</text>
</comment>
<dbReference type="VEuPathDB" id="VectorBase:LOC119187108"/>
<reference evidence="2" key="2">
    <citation type="submission" date="2021-09" db="EMBL/GenBank/DDBJ databases">
        <authorList>
            <person name="Jia N."/>
            <person name="Wang J."/>
            <person name="Shi W."/>
            <person name="Du L."/>
            <person name="Sun Y."/>
            <person name="Zhan W."/>
            <person name="Jiang J."/>
            <person name="Wang Q."/>
            <person name="Zhang B."/>
            <person name="Ji P."/>
            <person name="Sakyi L.B."/>
            <person name="Cui X."/>
            <person name="Yuan T."/>
            <person name="Jiang B."/>
            <person name="Yang W."/>
            <person name="Lam T.T.-Y."/>
            <person name="Chang Q."/>
            <person name="Ding S."/>
            <person name="Wang X."/>
            <person name="Zhu J."/>
            <person name="Ruan X."/>
            <person name="Zhao L."/>
            <person name="Wei J."/>
            <person name="Que T."/>
            <person name="Du C."/>
            <person name="Cheng J."/>
            <person name="Dai P."/>
            <person name="Han X."/>
            <person name="Huang E."/>
            <person name="Gao Y."/>
            <person name="Liu J."/>
            <person name="Shao H."/>
            <person name="Ye R."/>
            <person name="Li L."/>
            <person name="Wei W."/>
            <person name="Wang X."/>
            <person name="Wang C."/>
            <person name="Huo Q."/>
            <person name="Li W."/>
            <person name="Guo W."/>
            <person name="Chen H."/>
            <person name="Chen S."/>
            <person name="Zhou L."/>
            <person name="Zhou L."/>
            <person name="Ni X."/>
            <person name="Tian J."/>
            <person name="Zhou Y."/>
            <person name="Sheng Y."/>
            <person name="Liu T."/>
            <person name="Pan Y."/>
            <person name="Xia L."/>
            <person name="Li J."/>
            <person name="Zhao F."/>
            <person name="Cao W."/>
        </authorList>
    </citation>
    <scope>NUCLEOTIDE SEQUENCE</scope>
    <source>
        <strain evidence="2">Rmic-2018</strain>
        <tissue evidence="2">Larvae</tissue>
    </source>
</reference>
<dbReference type="Proteomes" id="UP000821866">
    <property type="component" value="Chromosome 2"/>
</dbReference>
<dbReference type="InterPro" id="IPR052728">
    <property type="entry name" value="O2_lipid_transport_reg"/>
</dbReference>
<feature type="transmembrane region" description="Helical" evidence="1">
    <location>
        <begin position="90"/>
        <end position="113"/>
    </location>
</feature>
<organism evidence="2 3">
    <name type="scientific">Rhipicephalus microplus</name>
    <name type="common">Cattle tick</name>
    <name type="synonym">Boophilus microplus</name>
    <dbReference type="NCBI Taxonomy" id="6941"/>
    <lineage>
        <taxon>Eukaryota</taxon>
        <taxon>Metazoa</taxon>
        <taxon>Ecdysozoa</taxon>
        <taxon>Arthropoda</taxon>
        <taxon>Chelicerata</taxon>
        <taxon>Arachnida</taxon>
        <taxon>Acari</taxon>
        <taxon>Parasitiformes</taxon>
        <taxon>Ixodida</taxon>
        <taxon>Ixodoidea</taxon>
        <taxon>Ixodidae</taxon>
        <taxon>Rhipicephalinae</taxon>
        <taxon>Rhipicephalus</taxon>
        <taxon>Boophilus</taxon>
    </lineage>
</organism>
<dbReference type="PANTHER" id="PTHR11161">
    <property type="entry name" value="O-ACYLTRANSFERASE"/>
    <property type="match status" value="1"/>
</dbReference>
<sequence>MKLAWYKKPEPTTLLGKLSTAFFDRILWCIFLMWVTMACATERGGFICKFLSWNAFVPLSRLAFGVYLFHVPFIQVFLHTSRERLPLEHYIVVSLVFTTLVWSYLLSYLLFIFCEAPTAKLDKLVFEGGRRSQPKPVACPSSAAEAPCGLSPDIIIPSVDNAHSALEAQRINSTADHSQFFRRNGHSGSYQL</sequence>
<keyword evidence="1" id="KW-0812">Transmembrane</keyword>
<keyword evidence="1" id="KW-1133">Transmembrane helix</keyword>
<accession>A0A9J6EEF4</accession>
<keyword evidence="1" id="KW-0472">Membrane</keyword>
<keyword evidence="3" id="KW-1185">Reference proteome</keyword>
<feature type="transmembrane region" description="Helical" evidence="1">
    <location>
        <begin position="20"/>
        <end position="41"/>
    </location>
</feature>
<name>A0A9J6EEF4_RHIMP</name>
<evidence type="ECO:0000313" key="2">
    <source>
        <dbReference type="EMBL" id="KAH8032742.1"/>
    </source>
</evidence>
<protein>
    <submittedName>
        <fullName evidence="2">Uncharacterized protein</fullName>
    </submittedName>
</protein>
<dbReference type="AlphaFoldDB" id="A0A9J6EEF4"/>
<gene>
    <name evidence="2" type="ORF">HPB51_001440</name>
</gene>
<dbReference type="PANTHER" id="PTHR11161:SF0">
    <property type="entry name" value="O-ACYLTRANSFERASE LIKE PROTEIN"/>
    <property type="match status" value="1"/>
</dbReference>